<dbReference type="InterPro" id="IPR006098">
    <property type="entry name" value="MMCoA_mutase_a_cat"/>
</dbReference>
<comment type="similarity">
    <text evidence="2">Belongs to the methylmalonyl-CoA mutase family.</text>
</comment>
<dbReference type="SUPFAM" id="SSF51703">
    <property type="entry name" value="Cobalamin (vitamin B12)-dependent enzymes"/>
    <property type="match status" value="1"/>
</dbReference>
<keyword evidence="4 7" id="KW-0413">Isomerase</keyword>
<dbReference type="Gene3D" id="3.40.50.280">
    <property type="entry name" value="Cobalamin-binding domain"/>
    <property type="match status" value="1"/>
</dbReference>
<dbReference type="PANTHER" id="PTHR48101">
    <property type="entry name" value="METHYLMALONYL-COA MUTASE, MITOCHONDRIAL-RELATED"/>
    <property type="match status" value="1"/>
</dbReference>
<protein>
    <submittedName>
        <fullName evidence="7">Methylmalonyl-CoA mutase</fullName>
        <ecNumber evidence="7">5.4.99.2</ecNumber>
    </submittedName>
</protein>
<dbReference type="InterPro" id="IPR006099">
    <property type="entry name" value="MeMalonylCoA_mutase_a/b_cat"/>
</dbReference>
<evidence type="ECO:0000256" key="5">
    <source>
        <dbReference type="ARBA" id="ARBA00023285"/>
    </source>
</evidence>
<dbReference type="EC" id="5.4.99.2" evidence="7"/>
<dbReference type="STRING" id="338966.Ppro_1285"/>
<dbReference type="EMBL" id="CP000482">
    <property type="protein sequence ID" value="ABK98906.1"/>
    <property type="molecule type" value="Genomic_DNA"/>
</dbReference>
<organism evidence="7 8">
    <name type="scientific">Pelobacter propionicus (strain DSM 2379 / NBRC 103807 / OttBd1)</name>
    <dbReference type="NCBI Taxonomy" id="338966"/>
    <lineage>
        <taxon>Bacteria</taxon>
        <taxon>Pseudomonadati</taxon>
        <taxon>Thermodesulfobacteriota</taxon>
        <taxon>Desulfuromonadia</taxon>
        <taxon>Desulfuromonadales</taxon>
        <taxon>Desulfuromonadaceae</taxon>
        <taxon>Pelobacter</taxon>
    </lineage>
</organism>
<evidence type="ECO:0000256" key="4">
    <source>
        <dbReference type="ARBA" id="ARBA00023235"/>
    </source>
</evidence>
<evidence type="ECO:0000256" key="2">
    <source>
        <dbReference type="ARBA" id="ARBA00008465"/>
    </source>
</evidence>
<dbReference type="HOGENOM" id="CLU_009523_3_1_7"/>
<evidence type="ECO:0000313" key="8">
    <source>
        <dbReference type="Proteomes" id="UP000006732"/>
    </source>
</evidence>
<gene>
    <name evidence="7" type="ordered locus">Ppro_1285</name>
</gene>
<evidence type="ECO:0000256" key="1">
    <source>
        <dbReference type="ARBA" id="ARBA00001922"/>
    </source>
</evidence>
<dbReference type="Pfam" id="PF01642">
    <property type="entry name" value="MM_CoA_mutase"/>
    <property type="match status" value="1"/>
</dbReference>
<evidence type="ECO:0000313" key="7">
    <source>
        <dbReference type="EMBL" id="ABK98906.1"/>
    </source>
</evidence>
<dbReference type="GO" id="GO:0019678">
    <property type="term" value="P:propionate metabolic process, methylmalonyl pathway"/>
    <property type="evidence" value="ECO:0007669"/>
    <property type="project" value="TreeGrafter"/>
</dbReference>
<dbReference type="InterPro" id="IPR036724">
    <property type="entry name" value="Cobalamin-bd_sf"/>
</dbReference>
<keyword evidence="3" id="KW-0846">Cobalamin</keyword>
<keyword evidence="8" id="KW-1185">Reference proteome</keyword>
<name>A1ANI6_PELPD</name>
<dbReference type="CDD" id="cd03677">
    <property type="entry name" value="MM_CoA_mutase_beta"/>
    <property type="match status" value="1"/>
</dbReference>
<comment type="cofactor">
    <cofactor evidence="1">
        <name>adenosylcob(III)alamin</name>
        <dbReference type="ChEBI" id="CHEBI:18408"/>
    </cofactor>
</comment>
<dbReference type="GO" id="GO:0031419">
    <property type="term" value="F:cobalamin binding"/>
    <property type="evidence" value="ECO:0007669"/>
    <property type="project" value="UniProtKB-KW"/>
</dbReference>
<evidence type="ECO:0000256" key="3">
    <source>
        <dbReference type="ARBA" id="ARBA00022628"/>
    </source>
</evidence>
<sequence>MAEADVTVDITKIDTDRGFFDEFTFPDYETWKEEVIKALKGAPFDKVMFTSTYEGLTINPIYSADDIKGLPHLESRPGYVPYVRSTHVGGYLEKPWFICQELLVSLPEEFNSEALFDTSRGQTMLNLVLDRPTKKGLDPAEAETGEVGKRGLSLASVSDLKRAFKGLDLASLPLLCNTGATALPLTALLAAALESDGVPLKRFKGCVGCDPLAELVNEGALRIALPVAYDAMCQVTSWAIQNMPGLETIFIQGHPYHDAGASSTEEVAFALATAAEYLREMLTRGLAVNDITPRMRFGFSLGSNFFVEIAKLRAARILWNQVVAAFGGSEQARKMRIHGRTSAYNKTVCDPHVNMLRITSEGFSGAVGGVDSMHLAPFDEPVRVPDRFSRRIARNAQIILQEEARFTIPIDMGGGSYFIEKMTDEFARATWALFQEIEGMGGMTAAIANSHPQKRAAATAASRAKRIATRQDVILGTNMYANITEKKLEIPEIDLAGIRQQRMDAVADYRMKHASTSLAEQLTALSNSIRDNADQTMATAMEAAKNGATLGDITSLLVQMGGQPETARPLHIHRASEPFEELRRFSDEHLVKTGKRMSIFLANMGPIPQHKPRADFSCGFFEVAGFEMLNNEGFATSQEAAEAALASGTAVTVICSTDATYPEYVPTLATIIKAAKPEMTIIVAGKQPPDLEQEFRAAGVDDFIHVRTNCYEMNSNLQCRYREVTQA</sequence>
<feature type="domain" description="Methylmalonyl-CoA mutase alpha/beta chain catalytic" evidence="6">
    <location>
        <begin position="52"/>
        <end position="562"/>
    </location>
</feature>
<dbReference type="InterPro" id="IPR016176">
    <property type="entry name" value="Cbl-dep_enz_cat"/>
</dbReference>
<dbReference type="SUPFAM" id="SSF52242">
    <property type="entry name" value="Cobalamin (vitamin B12)-binding domain"/>
    <property type="match status" value="1"/>
</dbReference>
<dbReference type="NCBIfam" id="TIGR00641">
    <property type="entry name" value="acid_CoA_mut_N"/>
    <property type="match status" value="1"/>
</dbReference>
<dbReference type="GO" id="GO:0005737">
    <property type="term" value="C:cytoplasm"/>
    <property type="evidence" value="ECO:0007669"/>
    <property type="project" value="TreeGrafter"/>
</dbReference>
<dbReference type="eggNOG" id="COG1884">
    <property type="taxonomic scope" value="Bacteria"/>
</dbReference>
<dbReference type="GO" id="GO:0004494">
    <property type="term" value="F:methylmalonyl-CoA mutase activity"/>
    <property type="evidence" value="ECO:0007669"/>
    <property type="project" value="UniProtKB-EC"/>
</dbReference>
<dbReference type="Proteomes" id="UP000006732">
    <property type="component" value="Chromosome"/>
</dbReference>
<accession>A1ANI6</accession>
<dbReference type="GO" id="GO:0046872">
    <property type="term" value="F:metal ion binding"/>
    <property type="evidence" value="ECO:0007669"/>
    <property type="project" value="InterPro"/>
</dbReference>
<proteinExistence type="inferred from homology"/>
<dbReference type="RefSeq" id="WP_011735208.1">
    <property type="nucleotide sequence ID" value="NC_008609.1"/>
</dbReference>
<evidence type="ECO:0000259" key="6">
    <source>
        <dbReference type="Pfam" id="PF01642"/>
    </source>
</evidence>
<dbReference type="AlphaFoldDB" id="A1ANI6"/>
<keyword evidence="5" id="KW-0170">Cobalt</keyword>
<dbReference type="eggNOG" id="COG2185">
    <property type="taxonomic scope" value="Bacteria"/>
</dbReference>
<dbReference type="PANTHER" id="PTHR48101:SF4">
    <property type="entry name" value="METHYLMALONYL-COA MUTASE, MITOCHONDRIAL"/>
    <property type="match status" value="1"/>
</dbReference>
<dbReference type="KEGG" id="ppd:Ppro_1285"/>
<dbReference type="Gene3D" id="3.20.20.240">
    <property type="entry name" value="Methylmalonyl-CoA mutase"/>
    <property type="match status" value="1"/>
</dbReference>
<reference evidence="7 8" key="1">
    <citation type="submission" date="2006-10" db="EMBL/GenBank/DDBJ databases">
        <title>Complete sequence of chromosome of Pelobacter propionicus DSM 2379.</title>
        <authorList>
            <consortium name="US DOE Joint Genome Institute"/>
            <person name="Copeland A."/>
            <person name="Lucas S."/>
            <person name="Lapidus A."/>
            <person name="Barry K."/>
            <person name="Detter J.C."/>
            <person name="Glavina del Rio T."/>
            <person name="Hammon N."/>
            <person name="Israni S."/>
            <person name="Dalin E."/>
            <person name="Tice H."/>
            <person name="Pitluck S."/>
            <person name="Saunders E."/>
            <person name="Brettin T."/>
            <person name="Bruce D."/>
            <person name="Han C."/>
            <person name="Tapia R."/>
            <person name="Schmutz J."/>
            <person name="Larimer F."/>
            <person name="Land M."/>
            <person name="Hauser L."/>
            <person name="Kyrpides N."/>
            <person name="Kim E."/>
            <person name="Lovley D."/>
            <person name="Richardson P."/>
        </authorList>
    </citation>
    <scope>NUCLEOTIDE SEQUENCE [LARGE SCALE GENOMIC DNA]</scope>
    <source>
        <strain evidence="8">DSM 2379 / NBRC 103807 / OttBd1</strain>
    </source>
</reference>